<gene>
    <name evidence="1" type="ORF">EVJ46_06795</name>
</gene>
<comment type="caution">
    <text evidence="1">The sequence shown here is derived from an EMBL/GenBank/DDBJ whole genome shotgun (WGS) entry which is preliminary data.</text>
</comment>
<dbReference type="PIRSF" id="PIRSF038992">
    <property type="entry name" value="Aldolase_Ia"/>
    <property type="match status" value="1"/>
</dbReference>
<dbReference type="NCBIfam" id="NF006081">
    <property type="entry name" value="PRK08227.1"/>
    <property type="match status" value="1"/>
</dbReference>
<dbReference type="Pfam" id="PF01791">
    <property type="entry name" value="DeoC"/>
    <property type="match status" value="1"/>
</dbReference>
<dbReference type="PANTHER" id="PTHR47916:SF1">
    <property type="entry name" value="3-HYDROXY-5-PHOSPHONOOXYPENTANE-2,4-DIONE THIOLASE"/>
    <property type="match status" value="1"/>
</dbReference>
<dbReference type="InterPro" id="IPR050456">
    <property type="entry name" value="DeoC/FbaB_aldolase"/>
</dbReference>
<dbReference type="GO" id="GO:0016746">
    <property type="term" value="F:acyltransferase activity"/>
    <property type="evidence" value="ECO:0007669"/>
    <property type="project" value="UniProtKB-KW"/>
</dbReference>
<dbReference type="InterPro" id="IPR041720">
    <property type="entry name" value="FbaB-like"/>
</dbReference>
<keyword evidence="1" id="KW-0808">Transferase</keyword>
<sequence>MDYGMKNRLSRIISPKDNKTVMLAIDHGYFMGPTGGLEEPDKTISPLIPFADSLMLTRGILRTKISPEFNTPIVLRVSGGTSILKEDLSDEDISVSMEDAVRLNVSAVALSIFVGSAHEKQSIINLSKLVDKGYKYGIPVLAVTAVGRDMNRDSRYLSLACRIAAETGANIVKTYYCDNFEEVIRTCPVPVVVAGGKKTTEQEALQLAYNAVSKGASGVDMGRNIFQSEKPLSMIKAVKSVVHDGSDPKNAFIGYSK</sequence>
<dbReference type="CDD" id="cd00958">
    <property type="entry name" value="DhnA"/>
    <property type="match status" value="1"/>
</dbReference>
<dbReference type="Gene3D" id="3.20.20.70">
    <property type="entry name" value="Aldolase class I"/>
    <property type="match status" value="1"/>
</dbReference>
<dbReference type="GO" id="GO:0004332">
    <property type="term" value="F:fructose-bisphosphate aldolase activity"/>
    <property type="evidence" value="ECO:0007669"/>
    <property type="project" value="InterPro"/>
</dbReference>
<organism evidence="1 2">
    <name type="scientific">Acididesulfobacter guangdongensis</name>
    <dbReference type="NCBI Taxonomy" id="2597225"/>
    <lineage>
        <taxon>Bacteria</taxon>
        <taxon>Deltaproteobacteria</taxon>
        <taxon>Candidatus Acidulodesulfobacterales</taxon>
        <taxon>Candidatus Acididesulfobacter</taxon>
    </lineage>
</organism>
<reference evidence="1 2" key="1">
    <citation type="journal article" date="2019" name="ISME J.">
        <title>Insights into ecological role of a new deltaproteobacterial order Candidatus Acidulodesulfobacterales by metagenomics and metatranscriptomics.</title>
        <authorList>
            <person name="Tan S."/>
            <person name="Liu J."/>
            <person name="Fang Y."/>
            <person name="Hedlund B.P."/>
            <person name="Lian Z.H."/>
            <person name="Huang L.Y."/>
            <person name="Li J.T."/>
            <person name="Huang L.N."/>
            <person name="Li W.J."/>
            <person name="Jiang H.C."/>
            <person name="Dong H.L."/>
            <person name="Shu W.S."/>
        </authorList>
    </citation>
    <scope>NUCLEOTIDE SEQUENCE [LARGE SCALE GENOMIC DNA]</scope>
    <source>
        <strain evidence="1">AP2</strain>
    </source>
</reference>
<evidence type="ECO:0000313" key="1">
    <source>
        <dbReference type="EMBL" id="RZD15899.1"/>
    </source>
</evidence>
<name>A0A519BF70_ACIG2</name>
<dbReference type="InterPro" id="IPR013785">
    <property type="entry name" value="Aldolase_TIM"/>
</dbReference>
<dbReference type="InterPro" id="IPR002915">
    <property type="entry name" value="DeoC/FbaB/LacD_aldolase"/>
</dbReference>
<evidence type="ECO:0000313" key="2">
    <source>
        <dbReference type="Proteomes" id="UP000316562"/>
    </source>
</evidence>
<dbReference type="SUPFAM" id="SSF51569">
    <property type="entry name" value="Aldolase"/>
    <property type="match status" value="1"/>
</dbReference>
<dbReference type="EMBL" id="SGBC01000003">
    <property type="protein sequence ID" value="RZD15899.1"/>
    <property type="molecule type" value="Genomic_DNA"/>
</dbReference>
<dbReference type="Proteomes" id="UP000316562">
    <property type="component" value="Unassembled WGS sequence"/>
</dbReference>
<dbReference type="SMART" id="SM01133">
    <property type="entry name" value="DeoC"/>
    <property type="match status" value="1"/>
</dbReference>
<protein>
    <submittedName>
        <fullName evidence="1">3-hydroxy-5-phosphonooxypentane-2,4-dione thiolase</fullName>
        <ecNumber evidence="1">2.3.1.245</ecNumber>
    </submittedName>
</protein>
<accession>A0A519BF70</accession>
<dbReference type="AlphaFoldDB" id="A0A519BF70"/>
<dbReference type="PANTHER" id="PTHR47916">
    <property type="entry name" value="FRUCTOSE-BISPHOSPHATE ALDOLASE CLASS 1"/>
    <property type="match status" value="1"/>
</dbReference>
<keyword evidence="1" id="KW-0012">Acyltransferase</keyword>
<dbReference type="EC" id="2.3.1.245" evidence="1"/>
<proteinExistence type="predicted"/>